<sequence>MIDSLNLVRDTKNSRLHRAQLKSRHLLALSGTPRATFNPTIAAAYFHSLCLQTLPAITRITATRTTCWSRFT</sequence>
<organism evidence="1">
    <name type="scientific">Arundo donax</name>
    <name type="common">Giant reed</name>
    <name type="synonym">Donax arundinaceus</name>
    <dbReference type="NCBI Taxonomy" id="35708"/>
    <lineage>
        <taxon>Eukaryota</taxon>
        <taxon>Viridiplantae</taxon>
        <taxon>Streptophyta</taxon>
        <taxon>Embryophyta</taxon>
        <taxon>Tracheophyta</taxon>
        <taxon>Spermatophyta</taxon>
        <taxon>Magnoliopsida</taxon>
        <taxon>Liliopsida</taxon>
        <taxon>Poales</taxon>
        <taxon>Poaceae</taxon>
        <taxon>PACMAD clade</taxon>
        <taxon>Arundinoideae</taxon>
        <taxon>Arundineae</taxon>
        <taxon>Arundo</taxon>
    </lineage>
</organism>
<accession>A0A0A9EJ70</accession>
<evidence type="ECO:0000313" key="1">
    <source>
        <dbReference type="EMBL" id="JAD99053.1"/>
    </source>
</evidence>
<reference evidence="1" key="1">
    <citation type="submission" date="2014-09" db="EMBL/GenBank/DDBJ databases">
        <authorList>
            <person name="Magalhaes I.L.F."/>
            <person name="Oliveira U."/>
            <person name="Santos F.R."/>
            <person name="Vidigal T.H.D.A."/>
            <person name="Brescovit A.D."/>
            <person name="Santos A.J."/>
        </authorList>
    </citation>
    <scope>NUCLEOTIDE SEQUENCE</scope>
    <source>
        <tissue evidence="1">Shoot tissue taken approximately 20 cm above the soil surface</tissue>
    </source>
</reference>
<proteinExistence type="predicted"/>
<protein>
    <submittedName>
        <fullName evidence="1">Uncharacterized protein</fullName>
    </submittedName>
</protein>
<dbReference type="AlphaFoldDB" id="A0A0A9EJ70"/>
<dbReference type="EMBL" id="GBRH01198842">
    <property type="protein sequence ID" value="JAD99053.1"/>
    <property type="molecule type" value="Transcribed_RNA"/>
</dbReference>
<reference evidence="1" key="2">
    <citation type="journal article" date="2015" name="Data Brief">
        <title>Shoot transcriptome of the giant reed, Arundo donax.</title>
        <authorList>
            <person name="Barrero R.A."/>
            <person name="Guerrero F.D."/>
            <person name="Moolhuijzen P."/>
            <person name="Goolsby J.A."/>
            <person name="Tidwell J."/>
            <person name="Bellgard S.E."/>
            <person name="Bellgard M.I."/>
        </authorList>
    </citation>
    <scope>NUCLEOTIDE SEQUENCE</scope>
    <source>
        <tissue evidence="1">Shoot tissue taken approximately 20 cm above the soil surface</tissue>
    </source>
</reference>
<name>A0A0A9EJ70_ARUDO</name>